<feature type="compositionally biased region" description="Basic and acidic residues" evidence="1">
    <location>
        <begin position="415"/>
        <end position="445"/>
    </location>
</feature>
<feature type="region of interest" description="Disordered" evidence="1">
    <location>
        <begin position="252"/>
        <end position="386"/>
    </location>
</feature>
<feature type="compositionally biased region" description="Polar residues" evidence="1">
    <location>
        <begin position="578"/>
        <end position="588"/>
    </location>
</feature>
<feature type="region of interest" description="Disordered" evidence="1">
    <location>
        <begin position="400"/>
        <end position="492"/>
    </location>
</feature>
<feature type="non-terminal residue" evidence="2">
    <location>
        <position position="950"/>
    </location>
</feature>
<feature type="region of interest" description="Disordered" evidence="1">
    <location>
        <begin position="811"/>
        <end position="841"/>
    </location>
</feature>
<dbReference type="EMBL" id="WIXE01002011">
    <property type="protein sequence ID" value="KAK5985188.1"/>
    <property type="molecule type" value="Genomic_DNA"/>
</dbReference>
<organism evidence="2 3">
    <name type="scientific">Trichostrongylus colubriformis</name>
    <name type="common">Black scour worm</name>
    <dbReference type="NCBI Taxonomy" id="6319"/>
    <lineage>
        <taxon>Eukaryota</taxon>
        <taxon>Metazoa</taxon>
        <taxon>Ecdysozoa</taxon>
        <taxon>Nematoda</taxon>
        <taxon>Chromadorea</taxon>
        <taxon>Rhabditida</taxon>
        <taxon>Rhabditina</taxon>
        <taxon>Rhabditomorpha</taxon>
        <taxon>Strongyloidea</taxon>
        <taxon>Trichostrongylidae</taxon>
        <taxon>Trichostrongylus</taxon>
    </lineage>
</organism>
<dbReference type="Proteomes" id="UP001331761">
    <property type="component" value="Unassembled WGS sequence"/>
</dbReference>
<feature type="compositionally biased region" description="Basic and acidic residues" evidence="1">
    <location>
        <begin position="49"/>
        <end position="60"/>
    </location>
</feature>
<evidence type="ECO:0000313" key="2">
    <source>
        <dbReference type="EMBL" id="KAK5985188.1"/>
    </source>
</evidence>
<feature type="compositionally biased region" description="Polar residues" evidence="1">
    <location>
        <begin position="509"/>
        <end position="523"/>
    </location>
</feature>
<protein>
    <submittedName>
        <fullName evidence="2">Uncharacterized protein</fullName>
    </submittedName>
</protein>
<gene>
    <name evidence="2" type="ORF">GCK32_022809</name>
</gene>
<feature type="compositionally biased region" description="Basic and acidic residues" evidence="1">
    <location>
        <begin position="123"/>
        <end position="153"/>
    </location>
</feature>
<feature type="compositionally biased region" description="Polar residues" evidence="1">
    <location>
        <begin position="690"/>
        <end position="714"/>
    </location>
</feature>
<evidence type="ECO:0000256" key="1">
    <source>
        <dbReference type="SAM" id="MobiDB-lite"/>
    </source>
</evidence>
<feature type="region of interest" description="Disordered" evidence="1">
    <location>
        <begin position="504"/>
        <end position="626"/>
    </location>
</feature>
<feature type="region of interest" description="Disordered" evidence="1">
    <location>
        <begin position="106"/>
        <end position="236"/>
    </location>
</feature>
<feature type="compositionally biased region" description="Basic and acidic residues" evidence="1">
    <location>
        <begin position="341"/>
        <end position="352"/>
    </location>
</feature>
<proteinExistence type="predicted"/>
<feature type="compositionally biased region" description="Polar residues" evidence="1">
    <location>
        <begin position="744"/>
        <end position="758"/>
    </location>
</feature>
<keyword evidence="3" id="KW-1185">Reference proteome</keyword>
<feature type="region of interest" description="Disordered" evidence="1">
    <location>
        <begin position="674"/>
        <end position="795"/>
    </location>
</feature>
<feature type="non-terminal residue" evidence="2">
    <location>
        <position position="1"/>
    </location>
</feature>
<feature type="compositionally biased region" description="Polar residues" evidence="1">
    <location>
        <begin position="547"/>
        <end position="562"/>
    </location>
</feature>
<feature type="compositionally biased region" description="Basic and acidic residues" evidence="1">
    <location>
        <begin position="759"/>
        <end position="770"/>
    </location>
</feature>
<feature type="compositionally biased region" description="Basic and acidic residues" evidence="1">
    <location>
        <begin position="195"/>
        <end position="206"/>
    </location>
</feature>
<dbReference type="AlphaFoldDB" id="A0AAN8IVF1"/>
<feature type="region of interest" description="Disordered" evidence="1">
    <location>
        <begin position="1"/>
        <end position="90"/>
    </location>
</feature>
<reference evidence="2 3" key="1">
    <citation type="submission" date="2019-10" db="EMBL/GenBank/DDBJ databases">
        <title>Assembly and Annotation for the nematode Trichostrongylus colubriformis.</title>
        <authorList>
            <person name="Martin J."/>
        </authorList>
    </citation>
    <scope>NUCLEOTIDE SEQUENCE [LARGE SCALE GENOMIC DNA]</scope>
    <source>
        <strain evidence="2">G859</strain>
        <tissue evidence="2">Whole worm</tissue>
    </source>
</reference>
<feature type="compositionally biased region" description="Low complexity" evidence="1">
    <location>
        <begin position="726"/>
        <end position="743"/>
    </location>
</feature>
<sequence>ESKEESEATSGADQEVPSDAEYQSHFYERTSPLLEEDEKPVMATSFYETEQKESMHEEPSLRPPSPSWESEEPTVSAARVPEVPSEPILTQEELDHIAYIQRLAEESSFAAVPPPRPAPPSVEELRKYSITREDTDIPRYADQLEREESKESEATSGADQEVLSDAEYQSQFYERTSPLLEEDEKPDIATSFYETEQKESMHEEPSLRPPSPSWESEEPTVSAARVPEVPSEPILTQEELDHIAYIQRLAEESSFAAVPPPRPAPPSVEELRKYSITREDTDIPRYADQLEREESKESEATSGADQEVLSDAEYQSQFYERTSPLLEEDEKPDIATSFYETEQKESMHEEPSLRPPSPSWESEEPTASAARVPEVPSEPMLTQGELDHIAYIQRLAEESSFAAVPPPRPAPPSVEELRKYSITREDTDIPRYADQLEREESKENSEVTSGVDDDAPSEEKYVARTSHGDREGREIVHEGLLHRSPSPLWEAAVSTETAAELLDERVKQALTSSKENPERSFTQADEKTHSPSMGELETNVAREHSLLLSNNRYSIQPSSDFASPQDIEKRTALPDADTTVQHILSGNSFVEADIPENEPAKLTPTVESPAAPIAENGFTPTRSLNPQVPAVMEAGVPESAFREEDMTSDLNSMQHVSDEKFQFLDEQYDISSMFPKMSERGNGPPHVASNKYNRTVSNASQYPSGSSERTNTGGSRRDNEQRNSAIDGDSQGSGEISQGSSQSLRGESQQLYDSSQFMDRSDQRTDESRRARFQRRYTATSGLGNTEKRDGLSRSTSINYTSNVARQSSFISGGRNVANNPFEVDGNPSTRQEPAISQRGSNVRVIYTDHSLRESQSSHPESPSSSIREDVTLAEPSEDGSLQYISRPWPEIGVTVDTIDSPSGRNLRRSLSELGHEGPDSQAAESIRFSLSSSCVANICSEQHAFLNAY</sequence>
<comment type="caution">
    <text evidence="2">The sequence shown here is derived from an EMBL/GenBank/DDBJ whole genome shotgun (WGS) entry which is preliminary data.</text>
</comment>
<feature type="compositionally biased region" description="Basic and acidic residues" evidence="1">
    <location>
        <begin position="457"/>
        <end position="481"/>
    </location>
</feature>
<feature type="region of interest" description="Disordered" evidence="1">
    <location>
        <begin position="900"/>
        <end position="921"/>
    </location>
</feature>
<feature type="compositionally biased region" description="Basic and acidic residues" evidence="1">
    <location>
        <begin position="910"/>
        <end position="919"/>
    </location>
</feature>
<accession>A0AAN8IVF1</accession>
<feature type="compositionally biased region" description="Basic and acidic residues" evidence="1">
    <location>
        <begin position="269"/>
        <end position="299"/>
    </location>
</feature>
<name>A0AAN8IVF1_TRICO</name>
<evidence type="ECO:0000313" key="3">
    <source>
        <dbReference type="Proteomes" id="UP001331761"/>
    </source>
</evidence>